<gene>
    <name evidence="1" type="ORF">SAMN02745229_01611</name>
</gene>
<dbReference type="OrthoDB" id="2000817at2"/>
<reference evidence="2" key="1">
    <citation type="submission" date="2016-11" db="EMBL/GenBank/DDBJ databases">
        <authorList>
            <person name="Varghese N."/>
            <person name="Submissions S."/>
        </authorList>
    </citation>
    <scope>NUCLEOTIDE SEQUENCE [LARGE SCALE GENOMIC DNA]</scope>
    <source>
        <strain evidence="2">DSM 3071</strain>
    </source>
</reference>
<dbReference type="Proteomes" id="UP000184278">
    <property type="component" value="Unassembled WGS sequence"/>
</dbReference>
<protein>
    <submittedName>
        <fullName evidence="1">Uncharacterized protein</fullName>
    </submittedName>
</protein>
<evidence type="ECO:0000313" key="2">
    <source>
        <dbReference type="Proteomes" id="UP000184278"/>
    </source>
</evidence>
<dbReference type="EMBL" id="FQXK01000012">
    <property type="protein sequence ID" value="SHI13384.1"/>
    <property type="molecule type" value="Genomic_DNA"/>
</dbReference>
<name>A0A1M5YNG1_BUTFI</name>
<keyword evidence="2" id="KW-1185">Reference proteome</keyword>
<evidence type="ECO:0000313" key="1">
    <source>
        <dbReference type="EMBL" id="SHI13384.1"/>
    </source>
</evidence>
<dbReference type="RefSeq" id="WP_073386878.1">
    <property type="nucleotide sequence ID" value="NZ_FQXK01000012.1"/>
</dbReference>
<proteinExistence type="predicted"/>
<dbReference type="AlphaFoldDB" id="A0A1M5YNG1"/>
<organism evidence="1 2">
    <name type="scientific">Butyrivibrio fibrisolvens DSM 3071</name>
    <dbReference type="NCBI Taxonomy" id="1121131"/>
    <lineage>
        <taxon>Bacteria</taxon>
        <taxon>Bacillati</taxon>
        <taxon>Bacillota</taxon>
        <taxon>Clostridia</taxon>
        <taxon>Lachnospirales</taxon>
        <taxon>Lachnospiraceae</taxon>
        <taxon>Butyrivibrio</taxon>
    </lineage>
</organism>
<sequence length="356" mass="41076">MELSGEKLNKAADYAEASFRLMWKLFSENGRGRALTGMEDASEGIRTIVRDTYLVDSCPIYELEIPLSGEPYADFTVGYYAQELPEQINIVGNHLKPKEELIKHYQEMLVRDGDCNEVCFEFDVSVGETKLPAYGFVPYDTDDHTVSTNQKRIKDFCIAIHQEDRIDVAIKAYDKAPGNWKPLYQGVSDVREDAPMRIAWLLDHDCKKIYQNDPERLKKDLIDVRGNIEEESIIDQMREVLSGDGAVELQMDLFKDGSFSPFIGMCVQTYSFSKEDPQKSFEDYIKLGQKWGIADNRCKYLSLEKESVTIPYYDEKKGMIHKRINLGLFVLKFKWSNKGVMPLKAYYYLKSSITKW</sequence>
<dbReference type="STRING" id="1121131.SAMN02745229_01611"/>
<dbReference type="GeneID" id="89511951"/>
<accession>A0A1M5YNG1</accession>